<keyword evidence="3" id="KW-0560">Oxidoreductase</keyword>
<evidence type="ECO:0000256" key="4">
    <source>
        <dbReference type="ARBA" id="ARBA00023004"/>
    </source>
</evidence>
<protein>
    <recommendedName>
        <fullName evidence="6">Rieske domain-containing protein</fullName>
    </recommendedName>
</protein>
<dbReference type="Pfam" id="PF00355">
    <property type="entry name" value="Rieske"/>
    <property type="match status" value="1"/>
</dbReference>
<dbReference type="PANTHER" id="PTHR21266:SF60">
    <property type="entry name" value="3-KETOSTEROID-9-ALPHA-MONOOXYGENASE, OXYGENASE COMPONENT"/>
    <property type="match status" value="1"/>
</dbReference>
<evidence type="ECO:0000313" key="7">
    <source>
        <dbReference type="EMBL" id="PZR13636.1"/>
    </source>
</evidence>
<dbReference type="InterPro" id="IPR036922">
    <property type="entry name" value="Rieske_2Fe-2S_sf"/>
</dbReference>
<feature type="domain" description="Rieske" evidence="6">
    <location>
        <begin position="1"/>
        <end position="81"/>
    </location>
</feature>
<dbReference type="GO" id="GO:0016491">
    <property type="term" value="F:oxidoreductase activity"/>
    <property type="evidence" value="ECO:0007669"/>
    <property type="project" value="UniProtKB-KW"/>
</dbReference>
<dbReference type="InterPro" id="IPR017941">
    <property type="entry name" value="Rieske_2Fe-2S"/>
</dbReference>
<name>A0A2W5TLG1_9BACT</name>
<dbReference type="EMBL" id="QFQP01000009">
    <property type="protein sequence ID" value="PZR13636.1"/>
    <property type="molecule type" value="Genomic_DNA"/>
</dbReference>
<sequence length="287" mass="31980">MARSIELTKPRTVNFAGSELVLFRGADGVARAVDAWCPHMGAHLGQGTVQGNALRCALHHHEVGCAHSPWKVEERFGLVFVTRRDHTAPLPDVTNRDDFHFTTSAPVEIDVPWANFVLNGFDLPHLEAVHHRALLKPATITHDVGCMRLEYETRITGRGPSDLMMKLLSRNHVRARMSCFGTVGIVEANLGWTRSALICGVSPRPETQSNEAWPTGHSRTWLSFGVPKNSLAPRLRAAMTKWLYLAFLSRDFVVLRKQRLTLANVDDESTLAVADFLTSLEDWGREG</sequence>
<evidence type="ECO:0000256" key="2">
    <source>
        <dbReference type="ARBA" id="ARBA00022723"/>
    </source>
</evidence>
<dbReference type="SUPFAM" id="SSF50022">
    <property type="entry name" value="ISP domain"/>
    <property type="match status" value="1"/>
</dbReference>
<dbReference type="InterPro" id="IPR050584">
    <property type="entry name" value="Cholesterol_7-desaturase"/>
</dbReference>
<reference evidence="7 8" key="1">
    <citation type="submission" date="2017-08" db="EMBL/GenBank/DDBJ databases">
        <title>Infants hospitalized years apart are colonized by the same room-sourced microbial strains.</title>
        <authorList>
            <person name="Brooks B."/>
            <person name="Olm M.R."/>
            <person name="Firek B.A."/>
            <person name="Baker R."/>
            <person name="Thomas B.C."/>
            <person name="Morowitz M.J."/>
            <person name="Banfield J.F."/>
        </authorList>
    </citation>
    <scope>NUCLEOTIDE SEQUENCE [LARGE SCALE GENOMIC DNA]</scope>
    <source>
        <strain evidence="7">S2_003_000_R2_14</strain>
    </source>
</reference>
<proteinExistence type="predicted"/>
<dbReference type="GO" id="GO:0046872">
    <property type="term" value="F:metal ion binding"/>
    <property type="evidence" value="ECO:0007669"/>
    <property type="project" value="UniProtKB-KW"/>
</dbReference>
<evidence type="ECO:0000256" key="5">
    <source>
        <dbReference type="ARBA" id="ARBA00023014"/>
    </source>
</evidence>
<keyword evidence="4" id="KW-0408">Iron</keyword>
<dbReference type="AlphaFoldDB" id="A0A2W5TLG1"/>
<dbReference type="Gene3D" id="2.102.10.10">
    <property type="entry name" value="Rieske [2Fe-2S] iron-sulphur domain"/>
    <property type="match status" value="1"/>
</dbReference>
<accession>A0A2W5TLG1</accession>
<comment type="caution">
    <text evidence="7">The sequence shown here is derived from an EMBL/GenBank/DDBJ whole genome shotgun (WGS) entry which is preliminary data.</text>
</comment>
<keyword evidence="5" id="KW-0411">Iron-sulfur</keyword>
<evidence type="ECO:0000313" key="8">
    <source>
        <dbReference type="Proteomes" id="UP000249061"/>
    </source>
</evidence>
<dbReference type="GO" id="GO:0051537">
    <property type="term" value="F:2 iron, 2 sulfur cluster binding"/>
    <property type="evidence" value="ECO:0007669"/>
    <property type="project" value="UniProtKB-KW"/>
</dbReference>
<dbReference type="Proteomes" id="UP000249061">
    <property type="component" value="Unassembled WGS sequence"/>
</dbReference>
<evidence type="ECO:0000256" key="1">
    <source>
        <dbReference type="ARBA" id="ARBA00022714"/>
    </source>
</evidence>
<keyword evidence="1" id="KW-0001">2Fe-2S</keyword>
<evidence type="ECO:0000256" key="3">
    <source>
        <dbReference type="ARBA" id="ARBA00023002"/>
    </source>
</evidence>
<gene>
    <name evidence="7" type="ORF">DI536_12675</name>
</gene>
<organism evidence="7 8">
    <name type="scientific">Archangium gephyra</name>
    <dbReference type="NCBI Taxonomy" id="48"/>
    <lineage>
        <taxon>Bacteria</taxon>
        <taxon>Pseudomonadati</taxon>
        <taxon>Myxococcota</taxon>
        <taxon>Myxococcia</taxon>
        <taxon>Myxococcales</taxon>
        <taxon>Cystobacterineae</taxon>
        <taxon>Archangiaceae</taxon>
        <taxon>Archangium</taxon>
    </lineage>
</organism>
<dbReference type="PANTHER" id="PTHR21266">
    <property type="entry name" value="IRON-SULFUR DOMAIN CONTAINING PROTEIN"/>
    <property type="match status" value="1"/>
</dbReference>
<dbReference type="PROSITE" id="PS51296">
    <property type="entry name" value="RIESKE"/>
    <property type="match status" value="1"/>
</dbReference>
<keyword evidence="2" id="KW-0479">Metal-binding</keyword>
<evidence type="ECO:0000259" key="6">
    <source>
        <dbReference type="PROSITE" id="PS51296"/>
    </source>
</evidence>